<keyword evidence="9 11" id="KW-1133">Transmembrane helix</keyword>
<dbReference type="InterPro" id="IPR027256">
    <property type="entry name" value="P-typ_ATPase_IB"/>
</dbReference>
<dbReference type="InterPro" id="IPR001757">
    <property type="entry name" value="P_typ_ATPase"/>
</dbReference>
<dbReference type="InterPro" id="IPR023298">
    <property type="entry name" value="ATPase_P-typ_TM_dom_sf"/>
</dbReference>
<dbReference type="Gene3D" id="3.40.50.1000">
    <property type="entry name" value="HAD superfamily/HAD-like"/>
    <property type="match status" value="1"/>
</dbReference>
<keyword evidence="4 11" id="KW-0479">Metal-binding</keyword>
<dbReference type="FunFam" id="2.70.150.10:FF:000002">
    <property type="entry name" value="Copper-transporting ATPase 1, putative"/>
    <property type="match status" value="1"/>
</dbReference>
<gene>
    <name evidence="14" type="ORF">F4561_002376</name>
</gene>
<evidence type="ECO:0000313" key="15">
    <source>
        <dbReference type="Proteomes" id="UP000523007"/>
    </source>
</evidence>
<evidence type="ECO:0000256" key="6">
    <source>
        <dbReference type="ARBA" id="ARBA00022840"/>
    </source>
</evidence>
<evidence type="ECO:0000256" key="10">
    <source>
        <dbReference type="ARBA" id="ARBA00023136"/>
    </source>
</evidence>
<dbReference type="InterPro" id="IPR023299">
    <property type="entry name" value="ATPase_P-typ_cyto_dom_N"/>
</dbReference>
<sequence length="665" mass="68432">MQSAPAPTAARPAGDGPRATAPPRRTPLFALTEARWAAAALVLFAAGGFAHLAGAPEWLYWVLYLACYACGGWESALSGLRALREPRLDVDLLMVVAAIGAAAIGQIFDGALLIVIFATSGALEAFATQRTQDSVQGLLDLAPERGVRLAADGTEETVDAAELVVGDRLLVRPGERICGDAVVEAGESEIDQATITGEPLPAAKRPGDEVFAGTVNGSGSLRLRVQRPARESVVARIAEMVRHASATRARTQLFIERFEQHYSVGVVVATLAMFGVPLLLGAELESALLRAMTLMIVASPCAVVLATMPPMLAAISNAGRHGVLVKSAVVLERLADTSVVALDKTGTLTEGRPSVTRVHTLSGLDHTESDILRLAATAELGSEHPVGAAIVAAARDAGLDLPPEAAVAPGFTAMPGRGVVATVDGRSVQVGDLDRLLPGGAQPARLEEARRVIDGVQSHGHTAVTVLDNGAPIAVLQVEDTVRATAAAAVRRCAELTATAPLLLTGDQPRAAGRVAAETGISDVRAGLLPEGKADAVAALEEHGQRVALVGDGINDAPAMATAHTGIAMGAAGAGVTVQAADVVVVRDDLNAIPAVLALARRARRLVIANLAIAGTFIVTLVAWDITGTLPLPLGVAGHEGSTILVALNGLRLLRSSEWRRAAGS</sequence>
<name>A0A7W7RHI3_9ACTN</name>
<feature type="transmembrane region" description="Helical" evidence="11">
    <location>
        <begin position="288"/>
        <end position="308"/>
    </location>
</feature>
<dbReference type="SFLD" id="SFLDF00027">
    <property type="entry name" value="p-type_atpase"/>
    <property type="match status" value="1"/>
</dbReference>
<dbReference type="SFLD" id="SFLDS00003">
    <property type="entry name" value="Haloacid_Dehalogenase"/>
    <property type="match status" value="1"/>
</dbReference>
<feature type="transmembrane region" description="Helical" evidence="11">
    <location>
        <begin position="34"/>
        <end position="52"/>
    </location>
</feature>
<dbReference type="Pfam" id="PF00122">
    <property type="entry name" value="E1-E2_ATPase"/>
    <property type="match status" value="1"/>
</dbReference>
<dbReference type="GO" id="GO:0005886">
    <property type="term" value="C:plasma membrane"/>
    <property type="evidence" value="ECO:0007669"/>
    <property type="project" value="UniProtKB-SubCell"/>
</dbReference>
<comment type="subcellular location">
    <subcellularLocation>
        <location evidence="1">Cell membrane</location>
        <topology evidence="1">Multi-pass membrane protein</topology>
    </subcellularLocation>
</comment>
<evidence type="ECO:0000259" key="13">
    <source>
        <dbReference type="Pfam" id="PF00122"/>
    </source>
</evidence>
<dbReference type="GO" id="GO:0019829">
    <property type="term" value="F:ATPase-coupled monoatomic cation transmembrane transporter activity"/>
    <property type="evidence" value="ECO:0007669"/>
    <property type="project" value="InterPro"/>
</dbReference>
<feature type="transmembrane region" description="Helical" evidence="11">
    <location>
        <begin position="262"/>
        <end position="282"/>
    </location>
</feature>
<dbReference type="InterPro" id="IPR018303">
    <property type="entry name" value="ATPase_P-typ_P_site"/>
</dbReference>
<keyword evidence="5 11" id="KW-0547">Nucleotide-binding</keyword>
<dbReference type="GO" id="GO:0016887">
    <property type="term" value="F:ATP hydrolysis activity"/>
    <property type="evidence" value="ECO:0007669"/>
    <property type="project" value="InterPro"/>
</dbReference>
<proteinExistence type="inferred from homology"/>
<feature type="transmembrane region" description="Helical" evidence="11">
    <location>
        <begin position="58"/>
        <end position="76"/>
    </location>
</feature>
<evidence type="ECO:0000256" key="1">
    <source>
        <dbReference type="ARBA" id="ARBA00004651"/>
    </source>
</evidence>
<reference evidence="14 15" key="1">
    <citation type="submission" date="2020-08" db="EMBL/GenBank/DDBJ databases">
        <title>Sequencing the genomes of 1000 actinobacteria strains.</title>
        <authorList>
            <person name="Klenk H.-P."/>
        </authorList>
    </citation>
    <scope>NUCLEOTIDE SEQUENCE [LARGE SCALE GENOMIC DNA]</scope>
    <source>
        <strain evidence="14 15">DSM 102030</strain>
    </source>
</reference>
<comment type="caution">
    <text evidence="14">The sequence shown here is derived from an EMBL/GenBank/DDBJ whole genome shotgun (WGS) entry which is preliminary data.</text>
</comment>
<dbReference type="InterPro" id="IPR044492">
    <property type="entry name" value="P_typ_ATPase_HD_dom"/>
</dbReference>
<dbReference type="GO" id="GO:0005524">
    <property type="term" value="F:ATP binding"/>
    <property type="evidence" value="ECO:0007669"/>
    <property type="project" value="UniProtKB-UniRule"/>
</dbReference>
<organism evidence="14 15">
    <name type="scientific">Lipingzhangella halophila</name>
    <dbReference type="NCBI Taxonomy" id="1783352"/>
    <lineage>
        <taxon>Bacteria</taxon>
        <taxon>Bacillati</taxon>
        <taxon>Actinomycetota</taxon>
        <taxon>Actinomycetes</taxon>
        <taxon>Streptosporangiales</taxon>
        <taxon>Nocardiopsidaceae</taxon>
        <taxon>Lipingzhangella</taxon>
    </lineage>
</organism>
<protein>
    <submittedName>
        <fullName evidence="14">Heavy metal translocating P-type ATPase</fullName>
    </submittedName>
</protein>
<dbReference type="InterPro" id="IPR051949">
    <property type="entry name" value="Cation_Transport_ATPase"/>
</dbReference>
<evidence type="ECO:0000256" key="4">
    <source>
        <dbReference type="ARBA" id="ARBA00022723"/>
    </source>
</evidence>
<dbReference type="SUPFAM" id="SSF81665">
    <property type="entry name" value="Calcium ATPase, transmembrane domain M"/>
    <property type="match status" value="1"/>
</dbReference>
<dbReference type="PANTHER" id="PTHR43079">
    <property type="entry name" value="PROBABLE CADMIUM/ZINC-TRANSPORTING ATPASE HMA1"/>
    <property type="match status" value="1"/>
</dbReference>
<keyword evidence="3 11" id="KW-0812">Transmembrane</keyword>
<dbReference type="InterPro" id="IPR036412">
    <property type="entry name" value="HAD-like_sf"/>
</dbReference>
<dbReference type="RefSeq" id="WP_184577884.1">
    <property type="nucleotide sequence ID" value="NZ_JACHJT010000001.1"/>
</dbReference>
<dbReference type="Proteomes" id="UP000523007">
    <property type="component" value="Unassembled WGS sequence"/>
</dbReference>
<evidence type="ECO:0000256" key="7">
    <source>
        <dbReference type="ARBA" id="ARBA00022842"/>
    </source>
</evidence>
<keyword evidence="11" id="KW-1003">Cell membrane</keyword>
<dbReference type="SUPFAM" id="SSF56784">
    <property type="entry name" value="HAD-like"/>
    <property type="match status" value="1"/>
</dbReference>
<keyword evidence="15" id="KW-1185">Reference proteome</keyword>
<dbReference type="Pfam" id="PF00702">
    <property type="entry name" value="Hydrolase"/>
    <property type="match status" value="1"/>
</dbReference>
<dbReference type="InterPro" id="IPR059000">
    <property type="entry name" value="ATPase_P-type_domA"/>
</dbReference>
<evidence type="ECO:0000256" key="2">
    <source>
        <dbReference type="ARBA" id="ARBA00006024"/>
    </source>
</evidence>
<dbReference type="SFLD" id="SFLDG00002">
    <property type="entry name" value="C1.7:_P-type_atpase_like"/>
    <property type="match status" value="1"/>
</dbReference>
<feature type="region of interest" description="Disordered" evidence="12">
    <location>
        <begin position="1"/>
        <end position="22"/>
    </location>
</feature>
<dbReference type="NCBIfam" id="TIGR01494">
    <property type="entry name" value="ATPase_P-type"/>
    <property type="match status" value="2"/>
</dbReference>
<dbReference type="Gene3D" id="2.70.150.10">
    <property type="entry name" value="Calcium-transporting ATPase, cytoplasmic transduction domain A"/>
    <property type="match status" value="1"/>
</dbReference>
<dbReference type="GO" id="GO:0046872">
    <property type="term" value="F:metal ion binding"/>
    <property type="evidence" value="ECO:0007669"/>
    <property type="project" value="UniProtKB-KW"/>
</dbReference>
<accession>A0A7W7RHI3</accession>
<evidence type="ECO:0000256" key="8">
    <source>
        <dbReference type="ARBA" id="ARBA00022967"/>
    </source>
</evidence>
<feature type="transmembrane region" description="Helical" evidence="11">
    <location>
        <begin position="606"/>
        <end position="624"/>
    </location>
</feature>
<dbReference type="PANTHER" id="PTHR43079:SF1">
    <property type="entry name" value="CADMIUM_ZINC-TRANSPORTING ATPASE HMA1, CHLOROPLASTIC-RELATED"/>
    <property type="match status" value="1"/>
</dbReference>
<keyword evidence="8" id="KW-1278">Translocase</keyword>
<dbReference type="PROSITE" id="PS01229">
    <property type="entry name" value="COF_2"/>
    <property type="match status" value="1"/>
</dbReference>
<evidence type="ECO:0000256" key="12">
    <source>
        <dbReference type="SAM" id="MobiDB-lite"/>
    </source>
</evidence>
<comment type="similarity">
    <text evidence="2 11">Belongs to the cation transport ATPase (P-type) (TC 3.A.3) family. Type IB subfamily.</text>
</comment>
<keyword evidence="7" id="KW-0460">Magnesium</keyword>
<keyword evidence="10 11" id="KW-0472">Membrane</keyword>
<evidence type="ECO:0000256" key="11">
    <source>
        <dbReference type="RuleBase" id="RU362081"/>
    </source>
</evidence>
<feature type="domain" description="P-type ATPase A" evidence="13">
    <location>
        <begin position="147"/>
        <end position="241"/>
    </location>
</feature>
<keyword evidence="6 11" id="KW-0067">ATP-binding</keyword>
<evidence type="ECO:0000256" key="9">
    <source>
        <dbReference type="ARBA" id="ARBA00022989"/>
    </source>
</evidence>
<dbReference type="EMBL" id="JACHJT010000001">
    <property type="protein sequence ID" value="MBB4931556.1"/>
    <property type="molecule type" value="Genomic_DNA"/>
</dbReference>
<evidence type="ECO:0000256" key="3">
    <source>
        <dbReference type="ARBA" id="ARBA00022692"/>
    </source>
</evidence>
<evidence type="ECO:0000313" key="14">
    <source>
        <dbReference type="EMBL" id="MBB4931556.1"/>
    </source>
</evidence>
<evidence type="ECO:0000256" key="5">
    <source>
        <dbReference type="ARBA" id="ARBA00022741"/>
    </source>
</evidence>
<dbReference type="NCBIfam" id="TIGR01525">
    <property type="entry name" value="ATPase-IB_hvy"/>
    <property type="match status" value="1"/>
</dbReference>
<dbReference type="PRINTS" id="PR00119">
    <property type="entry name" value="CATATPASE"/>
</dbReference>
<dbReference type="SUPFAM" id="SSF81653">
    <property type="entry name" value="Calcium ATPase, transduction domain A"/>
    <property type="match status" value="1"/>
</dbReference>
<dbReference type="Gene3D" id="3.40.1110.10">
    <property type="entry name" value="Calcium-transporting ATPase, cytoplasmic domain N"/>
    <property type="match status" value="1"/>
</dbReference>
<dbReference type="InterPro" id="IPR023214">
    <property type="entry name" value="HAD_sf"/>
</dbReference>
<dbReference type="AlphaFoldDB" id="A0A7W7RHI3"/>
<dbReference type="PROSITE" id="PS00154">
    <property type="entry name" value="ATPASE_E1_E2"/>
    <property type="match status" value="1"/>
</dbReference>
<dbReference type="InterPro" id="IPR008250">
    <property type="entry name" value="ATPase_P-typ_transduc_dom_A_sf"/>
</dbReference>